<keyword evidence="2" id="KW-0051">Antiviral defense</keyword>
<reference evidence="4" key="1">
    <citation type="submission" date="2019-10" db="EMBL/GenBank/DDBJ databases">
        <title>Metagenomic sequencing of thiosulfate-disproportionating enrichment culture.</title>
        <authorList>
            <person name="Umezawa K."/>
            <person name="Kojima H."/>
            <person name="Fukui M."/>
        </authorList>
    </citation>
    <scope>NUCLEOTIDE SEQUENCE</scope>
    <source>
        <strain evidence="4">45J</strain>
    </source>
</reference>
<evidence type="ECO:0000259" key="3">
    <source>
        <dbReference type="Pfam" id="PF22335"/>
    </source>
</evidence>
<gene>
    <name evidence="4" type="ORF">A45J_2070</name>
</gene>
<dbReference type="InterPro" id="IPR043128">
    <property type="entry name" value="Rev_trsase/Diguanyl_cyclase"/>
</dbReference>
<evidence type="ECO:0000313" key="4">
    <source>
        <dbReference type="EMBL" id="GER94309.1"/>
    </source>
</evidence>
<protein>
    <recommendedName>
        <fullName evidence="3">Cas10/Cmr2 second palm domain-containing protein</fullName>
    </recommendedName>
</protein>
<dbReference type="InterPro" id="IPR054767">
    <property type="entry name" value="Cas10-Cmr2_palm2"/>
</dbReference>
<keyword evidence="1" id="KW-0547">Nucleotide-binding</keyword>
<dbReference type="EMBL" id="BLAB01000001">
    <property type="protein sequence ID" value="GER94309.1"/>
    <property type="molecule type" value="Genomic_DNA"/>
</dbReference>
<accession>A0A5J4L847</accession>
<dbReference type="AlphaFoldDB" id="A0A5J4L847"/>
<proteinExistence type="predicted"/>
<organism evidence="4">
    <name type="scientific">hot springs metagenome</name>
    <dbReference type="NCBI Taxonomy" id="433727"/>
    <lineage>
        <taxon>unclassified sequences</taxon>
        <taxon>metagenomes</taxon>
        <taxon>ecological metagenomes</taxon>
    </lineage>
</organism>
<feature type="domain" description="Cas10/Cmr2 second palm" evidence="3">
    <location>
        <begin position="238"/>
        <end position="385"/>
    </location>
</feature>
<comment type="caution">
    <text evidence="4">The sequence shown here is derived from an EMBL/GenBank/DDBJ whole genome shotgun (WGS) entry which is preliminary data.</text>
</comment>
<name>A0A5J4L847_9ZZZZ</name>
<evidence type="ECO:0000256" key="2">
    <source>
        <dbReference type="ARBA" id="ARBA00023118"/>
    </source>
</evidence>
<dbReference type="GO" id="GO:0051607">
    <property type="term" value="P:defense response to virus"/>
    <property type="evidence" value="ECO:0007669"/>
    <property type="project" value="UniProtKB-KW"/>
</dbReference>
<dbReference type="Pfam" id="PF22335">
    <property type="entry name" value="Cas10-Cmr2_palm2"/>
    <property type="match status" value="1"/>
</dbReference>
<dbReference type="GO" id="GO:0000166">
    <property type="term" value="F:nucleotide binding"/>
    <property type="evidence" value="ECO:0007669"/>
    <property type="project" value="UniProtKB-KW"/>
</dbReference>
<evidence type="ECO:0000256" key="1">
    <source>
        <dbReference type="ARBA" id="ARBA00022741"/>
    </source>
</evidence>
<sequence length="524" mass="60067">MSLYAVLLDTMSIQKYVFSTNRLKENLGASYLVQNIYEGVLKKVLKGLFPDMDDNYLSHWKDKSQAMPSLEEGRPFEIGYIGGGNALLFFKEKEGAESFLKKWTARLLVDAPGIIPAAATGECNIKNADDNTLENFIKNLFKTLAENKNRYIPQTVIPRHGITAECTHTGYSMEIWCERLPKDDQNYISSVSNAKIEAAEKAKKKHIEILEKCNLSDRYTFTDELDKLGQKKEEESHIAIVYIDGNDMGKRFRDQKTLRDLRELSKTVAEATLNAFKAVLLEIDRNFDRIKNEFHIHKEDGKLVLPVRPIIIGGDDITFVTDGRLGIWLAKVFLERFEKQKVSDGKPLSACAGVAITKTKYPFYRGYELSEELCYESAKKERKNQKDKDNGSWLDWHLVYGGIMGELKDIRERQYKGPTGTLYMRPYKTEDLTELIKAASEFKEEKDGKLEFPRSKLMDLREVIFKDESSQEAFLKELKARGLELPVYNKEFNGKKIVVNSKTPYLDMIELLELYPEFVIKGGA</sequence>
<dbReference type="Gene3D" id="3.30.70.270">
    <property type="match status" value="1"/>
</dbReference>